<dbReference type="EC" id="2.4.2.52" evidence="7"/>
<dbReference type="Pfam" id="PF01874">
    <property type="entry name" value="CitG"/>
    <property type="match status" value="1"/>
</dbReference>
<dbReference type="NCBIfam" id="TIGR03125">
    <property type="entry name" value="citrate_citG"/>
    <property type="match status" value="1"/>
</dbReference>
<evidence type="ECO:0000256" key="1">
    <source>
        <dbReference type="ARBA" id="ARBA00001210"/>
    </source>
</evidence>
<comment type="catalytic activity">
    <reaction evidence="6">
        <text>apo-[citrate lyase ACP] + 2'-(5''-triphospho-alpha-D-ribosyl)-3'-dephospho-CoA = holo-[citrate lyase ACP] + diphosphate</text>
        <dbReference type="Rhea" id="RHEA:16333"/>
        <dbReference type="Rhea" id="RHEA-COMP:10157"/>
        <dbReference type="Rhea" id="RHEA-COMP:10158"/>
        <dbReference type="ChEBI" id="CHEBI:29999"/>
        <dbReference type="ChEBI" id="CHEBI:33019"/>
        <dbReference type="ChEBI" id="CHEBI:61378"/>
        <dbReference type="ChEBI" id="CHEBI:82683"/>
        <dbReference type="EC" id="2.7.7.61"/>
    </reaction>
</comment>
<organism evidence="8 9">
    <name type="scientific">Faecalibacterium butyricigenerans</name>
    <dbReference type="NCBI Taxonomy" id="1851427"/>
    <lineage>
        <taxon>Bacteria</taxon>
        <taxon>Bacillati</taxon>
        <taxon>Bacillota</taxon>
        <taxon>Clostridia</taxon>
        <taxon>Eubacteriales</taxon>
        <taxon>Oscillospiraceae</taxon>
        <taxon>Faecalibacterium</taxon>
    </lineage>
</organism>
<dbReference type="PANTHER" id="PTHR30201:SF2">
    <property type="entry name" value="2-(5''-TRIPHOSPHORIBOSYL)-3'-DEPHOSPHOCOENZYME-A SYNTHASE"/>
    <property type="match status" value="1"/>
</dbReference>
<comment type="similarity">
    <text evidence="7">Belongs to the CitG/MdcB family.</text>
</comment>
<dbReference type="InterPro" id="IPR002736">
    <property type="entry name" value="CitG"/>
</dbReference>
<name>A0ABS8FCM0_9FIRM</name>
<accession>A0ABS8FCM0</accession>
<dbReference type="HAMAP" id="MF_00397">
    <property type="entry name" value="CitG"/>
    <property type="match status" value="1"/>
</dbReference>
<dbReference type="GO" id="GO:0046917">
    <property type="term" value="F:triphosphoribosyl-dephospho-CoA synthase activity"/>
    <property type="evidence" value="ECO:0007669"/>
    <property type="project" value="UniProtKB-EC"/>
</dbReference>
<dbReference type="InterPro" id="IPR017551">
    <property type="entry name" value="TriPribosyl-deP-CoA_syn_CitG"/>
</dbReference>
<dbReference type="NCBIfam" id="TIGR03124">
    <property type="entry name" value="citrate_citX"/>
    <property type="match status" value="1"/>
</dbReference>
<evidence type="ECO:0000256" key="4">
    <source>
        <dbReference type="ARBA" id="ARBA00022741"/>
    </source>
</evidence>
<dbReference type="InterPro" id="IPR005551">
    <property type="entry name" value="CitX"/>
</dbReference>
<keyword evidence="2 7" id="KW-0808">Transferase</keyword>
<comment type="catalytic activity">
    <reaction evidence="1 7">
        <text>3'-dephospho-CoA + ATP = 2'-(5''-triphospho-alpha-D-ribosyl)-3'-dephospho-CoA + adenine</text>
        <dbReference type="Rhea" id="RHEA:15117"/>
        <dbReference type="ChEBI" id="CHEBI:16708"/>
        <dbReference type="ChEBI" id="CHEBI:30616"/>
        <dbReference type="ChEBI" id="CHEBI:57328"/>
        <dbReference type="ChEBI" id="CHEBI:61378"/>
        <dbReference type="EC" id="2.4.2.52"/>
    </reaction>
</comment>
<gene>
    <name evidence="7 8" type="primary">citG</name>
    <name evidence="8" type="ORF">LKD23_12330</name>
</gene>
<protein>
    <recommendedName>
        <fullName evidence="7">Probable 2-(5''-triphosphoribosyl)-3'-dephosphocoenzyme-A synthase</fullName>
        <shortName evidence="7">2-(5''-triphosphoribosyl)-3'-dephospho-CoA synthase</shortName>
        <ecNumber evidence="7">2.4.2.52</ecNumber>
    </recommendedName>
</protein>
<dbReference type="PANTHER" id="PTHR30201">
    <property type="entry name" value="TRIPHOSPHORIBOSYL-DEPHOSPHO-COA SYNTHASE"/>
    <property type="match status" value="1"/>
</dbReference>
<evidence type="ECO:0000256" key="2">
    <source>
        <dbReference type="ARBA" id="ARBA00022679"/>
    </source>
</evidence>
<dbReference type="GO" id="GO:0016757">
    <property type="term" value="F:glycosyltransferase activity"/>
    <property type="evidence" value="ECO:0007669"/>
    <property type="project" value="UniProtKB-KW"/>
</dbReference>
<evidence type="ECO:0000256" key="3">
    <source>
        <dbReference type="ARBA" id="ARBA00022695"/>
    </source>
</evidence>
<keyword evidence="8" id="KW-0328">Glycosyltransferase</keyword>
<evidence type="ECO:0000313" key="9">
    <source>
        <dbReference type="Proteomes" id="UP001430637"/>
    </source>
</evidence>
<dbReference type="Pfam" id="PF03802">
    <property type="entry name" value="CitX"/>
    <property type="match status" value="1"/>
</dbReference>
<comment type="caution">
    <text evidence="8">The sequence shown here is derived from an EMBL/GenBank/DDBJ whole genome shotgun (WGS) entry which is preliminary data.</text>
</comment>
<reference evidence="8" key="1">
    <citation type="submission" date="2021-10" db="EMBL/GenBank/DDBJ databases">
        <title>Anaerobic single-cell dispensing facilitates the cultivation of human gut bacteria.</title>
        <authorList>
            <person name="Afrizal A."/>
        </authorList>
    </citation>
    <scope>NUCLEOTIDE SEQUENCE</scope>
    <source>
        <strain evidence="8">CLA-AA-H233</strain>
    </source>
</reference>
<evidence type="ECO:0000256" key="7">
    <source>
        <dbReference type="HAMAP-Rule" id="MF_00397"/>
    </source>
</evidence>
<keyword evidence="4 7" id="KW-0547">Nucleotide-binding</keyword>
<evidence type="ECO:0000256" key="6">
    <source>
        <dbReference type="ARBA" id="ARBA00048574"/>
    </source>
</evidence>
<keyword evidence="5 7" id="KW-0067">ATP-binding</keyword>
<keyword evidence="9" id="KW-1185">Reference proteome</keyword>
<sequence length="455" mass="49331">METTVSLVQMLDARERRVQHQQALLAQYHKPLICFTMNICGPVKDSPLIRRGFARGCQLLRQQFLRAKLVPLREDAIREVTGCEAFYVLDADPLTIKKFTTDIEDATPLGRLFDMDVIRPDGRKVDREELHLEGRRCLICGGPAKVCSSRRVHTVAELQEKTTEILTDARDAQDIADAARLSVRALLYEVTTTPKPGLVDRRNSGSHKDMDVFTFMDSAAALYPYFEACARMGRGTAERPASETFEALRPLGCEAEGEMLEATGGVNTHKGAVFSVGIVCAALGRLDRALWADAARVLAEVSAMTAGLTEKDFADVTAENAATTGQKLYAEYGITGVRGQVEAGLPAVLNIGLPTLEAGLAKGYDFDRAGGGALLAILAGSTDTNIIARSSRARQLALAEELKALLAETPYPDRDALAALDDRFIAENLSPGGSADLLALTYLLHFITTEGNDDE</sequence>
<proteinExistence type="inferred from homology"/>
<evidence type="ECO:0000256" key="5">
    <source>
        <dbReference type="ARBA" id="ARBA00022840"/>
    </source>
</evidence>
<evidence type="ECO:0000313" key="8">
    <source>
        <dbReference type="EMBL" id="MCC2200522.1"/>
    </source>
</evidence>
<dbReference type="RefSeq" id="WP_227621887.1">
    <property type="nucleotide sequence ID" value="NZ_JAJEQL010000051.1"/>
</dbReference>
<dbReference type="EMBL" id="JAJEQL010000051">
    <property type="protein sequence ID" value="MCC2200522.1"/>
    <property type="molecule type" value="Genomic_DNA"/>
</dbReference>
<dbReference type="Proteomes" id="UP001430637">
    <property type="component" value="Unassembled WGS sequence"/>
</dbReference>
<dbReference type="Gene3D" id="1.10.4200.10">
    <property type="entry name" value="Triphosphoribosyl-dephospho-CoA protein"/>
    <property type="match status" value="1"/>
</dbReference>
<keyword evidence="3" id="KW-0548">Nucleotidyltransferase</keyword>